<dbReference type="EMBL" id="KV454476">
    <property type="protein sequence ID" value="ODV62936.1"/>
    <property type="molecule type" value="Genomic_DNA"/>
</dbReference>
<dbReference type="AlphaFoldDB" id="A0A1D2VMU9"/>
<dbReference type="InParanoid" id="A0A1D2VMU9"/>
<comment type="similarity">
    <text evidence="3">Belongs to the flavokinase family.</text>
</comment>
<dbReference type="SMART" id="SM00904">
    <property type="entry name" value="Flavokinase"/>
    <property type="match status" value="1"/>
</dbReference>
<comment type="pathway">
    <text evidence="2">Cofactor biosynthesis; FMN biosynthesis; FMN from riboflavin (ATP route): step 1/1.</text>
</comment>
<dbReference type="PANTHER" id="PTHR22749:SF6">
    <property type="entry name" value="RIBOFLAVIN KINASE"/>
    <property type="match status" value="1"/>
</dbReference>
<proteinExistence type="inferred from homology"/>
<dbReference type="SUPFAM" id="SSF82114">
    <property type="entry name" value="Riboflavin kinase-like"/>
    <property type="match status" value="1"/>
</dbReference>
<gene>
    <name evidence="13" type="ORF">ASCRUDRAFT_20479</name>
</gene>
<dbReference type="EC" id="2.7.1.26" evidence="4"/>
<dbReference type="STRING" id="1344418.A0A1D2VMU9"/>
<dbReference type="GO" id="GO:0008531">
    <property type="term" value="F:riboflavin kinase activity"/>
    <property type="evidence" value="ECO:0007669"/>
    <property type="project" value="UniProtKB-EC"/>
</dbReference>
<dbReference type="Pfam" id="PF01687">
    <property type="entry name" value="Flavokinase"/>
    <property type="match status" value="1"/>
</dbReference>
<evidence type="ECO:0000256" key="4">
    <source>
        <dbReference type="ARBA" id="ARBA00012105"/>
    </source>
</evidence>
<evidence type="ECO:0000256" key="11">
    <source>
        <dbReference type="ARBA" id="ARBA00029960"/>
    </source>
</evidence>
<keyword evidence="6" id="KW-0285">Flavoprotein</keyword>
<feature type="non-terminal residue" evidence="13">
    <location>
        <position position="1"/>
    </location>
</feature>
<evidence type="ECO:0000256" key="5">
    <source>
        <dbReference type="ARBA" id="ARBA00017394"/>
    </source>
</evidence>
<comment type="function">
    <text evidence="1">Catalyzes the phosphorylation of riboflavin (vitamin B2) to form flavin mononucleotide (FMN) coenzyme.</text>
</comment>
<organism evidence="13 14">
    <name type="scientific">Ascoidea rubescens DSM 1968</name>
    <dbReference type="NCBI Taxonomy" id="1344418"/>
    <lineage>
        <taxon>Eukaryota</taxon>
        <taxon>Fungi</taxon>
        <taxon>Dikarya</taxon>
        <taxon>Ascomycota</taxon>
        <taxon>Saccharomycotina</taxon>
        <taxon>Saccharomycetes</taxon>
        <taxon>Ascoideaceae</taxon>
        <taxon>Ascoidea</taxon>
    </lineage>
</organism>
<dbReference type="PANTHER" id="PTHR22749">
    <property type="entry name" value="RIBOFLAVIN KINASE/FMN ADENYLYLTRANSFERASE"/>
    <property type="match status" value="1"/>
</dbReference>
<dbReference type="GO" id="GO:0005524">
    <property type="term" value="F:ATP binding"/>
    <property type="evidence" value="ECO:0007669"/>
    <property type="project" value="UniProtKB-KW"/>
</dbReference>
<evidence type="ECO:0000256" key="1">
    <source>
        <dbReference type="ARBA" id="ARBA00003572"/>
    </source>
</evidence>
<evidence type="ECO:0000256" key="7">
    <source>
        <dbReference type="ARBA" id="ARBA00022643"/>
    </source>
</evidence>
<dbReference type="GO" id="GO:0005739">
    <property type="term" value="C:mitochondrion"/>
    <property type="evidence" value="ECO:0007669"/>
    <property type="project" value="TreeGrafter"/>
</dbReference>
<evidence type="ECO:0000313" key="13">
    <source>
        <dbReference type="EMBL" id="ODV62936.1"/>
    </source>
</evidence>
<keyword evidence="13" id="KW-0418">Kinase</keyword>
<feature type="non-terminal residue" evidence="13">
    <location>
        <position position="184"/>
    </location>
</feature>
<dbReference type="InterPro" id="IPR023465">
    <property type="entry name" value="Riboflavin_kinase_dom_sf"/>
</dbReference>
<keyword evidence="8" id="KW-0808">Transferase</keyword>
<dbReference type="InterPro" id="IPR015865">
    <property type="entry name" value="Riboflavin_kinase_bac/euk"/>
</dbReference>
<dbReference type="GO" id="GO:0009231">
    <property type="term" value="P:riboflavin biosynthetic process"/>
    <property type="evidence" value="ECO:0007669"/>
    <property type="project" value="InterPro"/>
</dbReference>
<dbReference type="OrthoDB" id="276388at2759"/>
<keyword evidence="14" id="KW-1185">Reference proteome</keyword>
<dbReference type="GO" id="GO:0009398">
    <property type="term" value="P:FMN biosynthetic process"/>
    <property type="evidence" value="ECO:0007669"/>
    <property type="project" value="UniProtKB-UniPathway"/>
</dbReference>
<keyword evidence="7" id="KW-0288">FMN</keyword>
<protein>
    <recommendedName>
        <fullName evidence="5">Riboflavin kinase</fullName>
        <ecNumber evidence="4">2.7.1.26</ecNumber>
    </recommendedName>
    <alternativeName>
        <fullName evidence="11">Flavin mononucleotide kinase 1</fullName>
    </alternativeName>
</protein>
<evidence type="ECO:0000256" key="9">
    <source>
        <dbReference type="ARBA" id="ARBA00022741"/>
    </source>
</evidence>
<dbReference type="GeneID" id="30963274"/>
<dbReference type="UniPathway" id="UPA00276">
    <property type="reaction ID" value="UER00406"/>
</dbReference>
<keyword evidence="10" id="KW-0067">ATP-binding</keyword>
<evidence type="ECO:0000256" key="10">
    <source>
        <dbReference type="ARBA" id="ARBA00022840"/>
    </source>
</evidence>
<evidence type="ECO:0000256" key="6">
    <source>
        <dbReference type="ARBA" id="ARBA00022630"/>
    </source>
</evidence>
<evidence type="ECO:0000256" key="8">
    <source>
        <dbReference type="ARBA" id="ARBA00022679"/>
    </source>
</evidence>
<evidence type="ECO:0000256" key="3">
    <source>
        <dbReference type="ARBA" id="ARBA00010108"/>
    </source>
</evidence>
<dbReference type="Proteomes" id="UP000095038">
    <property type="component" value="Unassembled WGS sequence"/>
</dbReference>
<dbReference type="InterPro" id="IPR023468">
    <property type="entry name" value="Riboflavin_kinase"/>
</dbReference>
<evidence type="ECO:0000256" key="2">
    <source>
        <dbReference type="ARBA" id="ARBA00005201"/>
    </source>
</evidence>
<keyword evidence="9" id="KW-0547">Nucleotide-binding</keyword>
<evidence type="ECO:0000259" key="12">
    <source>
        <dbReference type="SMART" id="SM00904"/>
    </source>
</evidence>
<accession>A0A1D2VMU9</accession>
<reference evidence="14" key="1">
    <citation type="submission" date="2016-05" db="EMBL/GenBank/DDBJ databases">
        <title>Comparative genomics of biotechnologically important yeasts.</title>
        <authorList>
            <consortium name="DOE Joint Genome Institute"/>
            <person name="Riley R."/>
            <person name="Haridas S."/>
            <person name="Wolfe K.H."/>
            <person name="Lopes M.R."/>
            <person name="Hittinger C.T."/>
            <person name="Goker M."/>
            <person name="Salamov A."/>
            <person name="Wisecaver J."/>
            <person name="Long T.M."/>
            <person name="Aerts A.L."/>
            <person name="Barry K."/>
            <person name="Choi C."/>
            <person name="Clum A."/>
            <person name="Coughlan A.Y."/>
            <person name="Deshpande S."/>
            <person name="Douglass A.P."/>
            <person name="Hanson S.J."/>
            <person name="Klenk H.-P."/>
            <person name="Labutti K."/>
            <person name="Lapidus A."/>
            <person name="Lindquist E."/>
            <person name="Lipzen A."/>
            <person name="Meier-Kolthoff J.P."/>
            <person name="Ohm R.A."/>
            <person name="Otillar R.P."/>
            <person name="Pangilinan J."/>
            <person name="Peng Y."/>
            <person name="Rokas A."/>
            <person name="Rosa C.A."/>
            <person name="Scheuner C."/>
            <person name="Sibirny A.A."/>
            <person name="Slot J.C."/>
            <person name="Stielow J.B."/>
            <person name="Sun H."/>
            <person name="Kurtzman C.P."/>
            <person name="Blackwell M."/>
            <person name="Grigoriev I.V."/>
            <person name="Jeffries T.W."/>
        </authorList>
    </citation>
    <scope>NUCLEOTIDE SEQUENCE [LARGE SCALE GENOMIC DNA]</scope>
    <source>
        <strain evidence="14">DSM 1968</strain>
    </source>
</reference>
<dbReference type="RefSeq" id="XP_020049243.1">
    <property type="nucleotide sequence ID" value="XM_020189638.1"/>
</dbReference>
<feature type="domain" description="Riboflavin kinase" evidence="12">
    <location>
        <begin position="6"/>
        <end position="177"/>
    </location>
</feature>
<name>A0A1D2VMU9_9ASCO</name>
<dbReference type="Gene3D" id="2.40.30.30">
    <property type="entry name" value="Riboflavin kinase-like"/>
    <property type="match status" value="1"/>
</dbReference>
<evidence type="ECO:0000313" key="14">
    <source>
        <dbReference type="Proteomes" id="UP000095038"/>
    </source>
</evidence>
<sequence>IPKKPISPYPIRESAQIISGFGRGSSDLGIPTANIPISQTSKAFQALQPGVYFGYCSIHKNLNKRLGPQILATNNHINENNNIRRNIEFKYGFGLDEKNDLSVSLPQVMSVGYNPFYGNQEKSCEIHIIHNFKTDFYGAIIQFNILGYIRPELDFVNVQALIDDINLDIKSALEVLKKEEYKKY</sequence>
<dbReference type="FunCoup" id="A0A1D2VMU9">
    <property type="interactions" value="390"/>
</dbReference>